<organism evidence="1 2">
    <name type="scientific">Violaceomyces palustris</name>
    <dbReference type="NCBI Taxonomy" id="1673888"/>
    <lineage>
        <taxon>Eukaryota</taxon>
        <taxon>Fungi</taxon>
        <taxon>Dikarya</taxon>
        <taxon>Basidiomycota</taxon>
        <taxon>Ustilaginomycotina</taxon>
        <taxon>Ustilaginomycetes</taxon>
        <taxon>Violaceomycetales</taxon>
        <taxon>Violaceomycetaceae</taxon>
        <taxon>Violaceomyces</taxon>
    </lineage>
</organism>
<dbReference type="Proteomes" id="UP000245626">
    <property type="component" value="Unassembled WGS sequence"/>
</dbReference>
<evidence type="ECO:0000313" key="2">
    <source>
        <dbReference type="Proteomes" id="UP000245626"/>
    </source>
</evidence>
<accession>A0ACD0P7Q4</accession>
<keyword evidence="2" id="KW-1185">Reference proteome</keyword>
<gene>
    <name evidence="1" type="ORF">IE53DRAFT_54312</name>
</gene>
<proteinExistence type="predicted"/>
<reference evidence="1 2" key="1">
    <citation type="journal article" date="2018" name="Mol. Biol. Evol.">
        <title>Broad Genomic Sampling Reveals a Smut Pathogenic Ancestry of the Fungal Clade Ustilaginomycotina.</title>
        <authorList>
            <person name="Kijpornyongpan T."/>
            <person name="Mondo S.J."/>
            <person name="Barry K."/>
            <person name="Sandor L."/>
            <person name="Lee J."/>
            <person name="Lipzen A."/>
            <person name="Pangilinan J."/>
            <person name="LaButti K."/>
            <person name="Hainaut M."/>
            <person name="Henrissat B."/>
            <person name="Grigoriev I.V."/>
            <person name="Spatafora J.W."/>
            <person name="Aime M.C."/>
        </authorList>
    </citation>
    <scope>NUCLEOTIDE SEQUENCE [LARGE SCALE GENOMIC DNA]</scope>
    <source>
        <strain evidence="1 2">SA 807</strain>
    </source>
</reference>
<dbReference type="EMBL" id="KZ819699">
    <property type="protein sequence ID" value="PWN54037.1"/>
    <property type="molecule type" value="Genomic_DNA"/>
</dbReference>
<protein>
    <submittedName>
        <fullName evidence="1">Uncharacterized protein</fullName>
    </submittedName>
</protein>
<name>A0ACD0P7Q4_9BASI</name>
<evidence type="ECO:0000313" key="1">
    <source>
        <dbReference type="EMBL" id="PWN54037.1"/>
    </source>
</evidence>
<sequence>MKKIELMACNQIQKVKAGHRFGSGLPCLASHDRTQTHNRHKPRLRLVKTLQLMTPSLSFPSPSPLCSLFLSLSPSPLGLLRCDPSLFSFPPPFISLPFSYPLAGLFLLPLSHAFPIPPFPFPFPFALSPFLLA</sequence>